<reference evidence="2 3" key="1">
    <citation type="submission" date="2020-05" db="EMBL/GenBank/DDBJ databases">
        <title>Actinomadura verrucosospora NRRL-B18236 (PFL_A860) Genome sequencing and assembly.</title>
        <authorList>
            <person name="Samborskyy M."/>
        </authorList>
    </citation>
    <scope>NUCLEOTIDE SEQUENCE [LARGE SCALE GENOMIC DNA]</scope>
    <source>
        <strain evidence="2 3">NRRL:B18236</strain>
    </source>
</reference>
<dbReference type="RefSeq" id="WP_173099150.1">
    <property type="nucleotide sequence ID" value="NZ_CP053892.1"/>
</dbReference>
<feature type="transmembrane region" description="Helical" evidence="1">
    <location>
        <begin position="52"/>
        <end position="73"/>
    </location>
</feature>
<evidence type="ECO:0000313" key="3">
    <source>
        <dbReference type="Proteomes" id="UP000501240"/>
    </source>
</evidence>
<keyword evidence="3" id="KW-1185">Reference proteome</keyword>
<dbReference type="EMBL" id="CP053892">
    <property type="protein sequence ID" value="QKG25559.1"/>
    <property type="molecule type" value="Genomic_DNA"/>
</dbReference>
<evidence type="ECO:0000313" key="2">
    <source>
        <dbReference type="EMBL" id="QKG25559.1"/>
    </source>
</evidence>
<gene>
    <name evidence="2" type="ORF">ACTIVE_7211</name>
</gene>
<feature type="transmembrane region" description="Helical" evidence="1">
    <location>
        <begin position="85"/>
        <end position="103"/>
    </location>
</feature>
<dbReference type="AlphaFoldDB" id="A0A7D3VYS9"/>
<keyword evidence="1" id="KW-0812">Transmembrane</keyword>
<feature type="transmembrane region" description="Helical" evidence="1">
    <location>
        <begin position="20"/>
        <end position="40"/>
    </location>
</feature>
<keyword evidence="1" id="KW-0472">Membrane</keyword>
<organism evidence="2 3">
    <name type="scientific">Actinomadura verrucosospora</name>
    <dbReference type="NCBI Taxonomy" id="46165"/>
    <lineage>
        <taxon>Bacteria</taxon>
        <taxon>Bacillati</taxon>
        <taxon>Actinomycetota</taxon>
        <taxon>Actinomycetes</taxon>
        <taxon>Streptosporangiales</taxon>
        <taxon>Thermomonosporaceae</taxon>
        <taxon>Actinomadura</taxon>
    </lineage>
</organism>
<dbReference type="InterPro" id="IPR045713">
    <property type="entry name" value="DUF6069"/>
</dbReference>
<dbReference type="Proteomes" id="UP000501240">
    <property type="component" value="Chromosome"/>
</dbReference>
<protein>
    <submittedName>
        <fullName evidence="2">Uncharacterized protein</fullName>
    </submittedName>
</protein>
<dbReference type="Pfam" id="PF19545">
    <property type="entry name" value="DUF6069"/>
    <property type="match status" value="1"/>
</dbReference>
<evidence type="ECO:0000256" key="1">
    <source>
        <dbReference type="SAM" id="Phobius"/>
    </source>
</evidence>
<sequence length="140" mass="14005">MNEMTETRPATGGTAVRRSLTVAAAAAAALAIWVVAGPVLGAGMHAGGRHVGPVMVVVSSLVAGLAGWGLLAVMERRAKRPARTWAITAAVVLGVSLTGPRSAHGGTFAALTAMHLVVGVIVIAGLAATARGRGRARRQG</sequence>
<accession>A0A7D3VYS9</accession>
<feature type="transmembrane region" description="Helical" evidence="1">
    <location>
        <begin position="109"/>
        <end position="130"/>
    </location>
</feature>
<name>A0A7D3VYS9_ACTVE</name>
<keyword evidence="1" id="KW-1133">Transmembrane helix</keyword>
<proteinExistence type="predicted"/>